<comment type="caution">
    <text evidence="2">The sequence shown here is derived from an EMBL/GenBank/DDBJ whole genome shotgun (WGS) entry which is preliminary data.</text>
</comment>
<evidence type="ECO:0008006" key="4">
    <source>
        <dbReference type="Google" id="ProtNLM"/>
    </source>
</evidence>
<evidence type="ECO:0000313" key="3">
    <source>
        <dbReference type="Proteomes" id="UP000640274"/>
    </source>
</evidence>
<evidence type="ECO:0000256" key="1">
    <source>
        <dbReference type="SAM" id="Phobius"/>
    </source>
</evidence>
<gene>
    <name evidence="2" type="ORF">JFN88_11860</name>
</gene>
<proteinExistence type="predicted"/>
<accession>A0A934MLA2</accession>
<keyword evidence="1" id="KW-0472">Membrane</keyword>
<evidence type="ECO:0000313" key="2">
    <source>
        <dbReference type="EMBL" id="MBJ6361960.1"/>
    </source>
</evidence>
<protein>
    <recommendedName>
        <fullName evidence="4">DUF2759 domain-containing protein</fullName>
    </recommendedName>
</protein>
<dbReference type="RefSeq" id="WP_199019503.1">
    <property type="nucleotide sequence ID" value="NZ_JAELUP010000061.1"/>
</dbReference>
<name>A0A934MLA2_9BACL</name>
<dbReference type="EMBL" id="JAELUP010000061">
    <property type="protein sequence ID" value="MBJ6361960.1"/>
    <property type="molecule type" value="Genomic_DNA"/>
</dbReference>
<keyword evidence="1" id="KW-0812">Transmembrane</keyword>
<organism evidence="2 3">
    <name type="scientific">Paenibacillus roseus</name>
    <dbReference type="NCBI Taxonomy" id="2798579"/>
    <lineage>
        <taxon>Bacteria</taxon>
        <taxon>Bacillati</taxon>
        <taxon>Bacillota</taxon>
        <taxon>Bacilli</taxon>
        <taxon>Bacillales</taxon>
        <taxon>Paenibacillaceae</taxon>
        <taxon>Paenibacillus</taxon>
    </lineage>
</organism>
<keyword evidence="1" id="KW-1133">Transmembrane helix</keyword>
<keyword evidence="3" id="KW-1185">Reference proteome</keyword>
<reference evidence="2" key="1">
    <citation type="submission" date="2020-12" db="EMBL/GenBank/DDBJ databases">
        <authorList>
            <person name="Huq M.A."/>
        </authorList>
    </citation>
    <scope>NUCLEOTIDE SEQUENCE</scope>
    <source>
        <strain evidence="2">MAHUQ-46</strain>
    </source>
</reference>
<feature type="transmembrane region" description="Helical" evidence="1">
    <location>
        <begin position="44"/>
        <end position="65"/>
    </location>
</feature>
<dbReference type="Proteomes" id="UP000640274">
    <property type="component" value="Unassembled WGS sequence"/>
</dbReference>
<dbReference type="AlphaFoldDB" id="A0A934MLA2"/>
<feature type="transmembrane region" description="Helical" evidence="1">
    <location>
        <begin position="19"/>
        <end position="37"/>
    </location>
</feature>
<sequence>MFFLAEEQAAASTFEPFDIIMLLFTVIIFIGLIRLVMARPRKNLFAIGFTLVALITFLVVDFIMITQTW</sequence>